<dbReference type="GO" id="GO:0005524">
    <property type="term" value="F:ATP binding"/>
    <property type="evidence" value="ECO:0007669"/>
    <property type="project" value="UniProtKB-KW"/>
</dbReference>
<accession>A0A1E7ZBG5</accession>
<feature type="domain" description="Histidine kinase" evidence="18">
    <location>
        <begin position="447"/>
        <end position="669"/>
    </location>
</feature>
<evidence type="ECO:0000256" key="5">
    <source>
        <dbReference type="ARBA" id="ARBA00022553"/>
    </source>
</evidence>
<feature type="domain" description="HPt" evidence="22">
    <location>
        <begin position="984"/>
        <end position="1078"/>
    </location>
</feature>
<dbReference type="InterPro" id="IPR004358">
    <property type="entry name" value="Sig_transdc_His_kin-like_C"/>
</dbReference>
<dbReference type="Gene3D" id="3.40.50.2300">
    <property type="match status" value="1"/>
</dbReference>
<evidence type="ECO:0000256" key="3">
    <source>
        <dbReference type="ARBA" id="ARBA00012438"/>
    </source>
</evidence>
<dbReference type="PROSITE" id="PS50109">
    <property type="entry name" value="HIS_KIN"/>
    <property type="match status" value="1"/>
</dbReference>
<evidence type="ECO:0000256" key="9">
    <source>
        <dbReference type="ARBA" id="ARBA00022777"/>
    </source>
</evidence>
<feature type="domain" description="PAS" evidence="20">
    <location>
        <begin position="297"/>
        <end position="370"/>
    </location>
</feature>
<feature type="domain" description="Response regulatory" evidence="19">
    <location>
        <begin position="825"/>
        <end position="941"/>
    </location>
</feature>
<dbReference type="Pfam" id="PF00989">
    <property type="entry name" value="PAS"/>
    <property type="match status" value="1"/>
</dbReference>
<dbReference type="SMART" id="SM00091">
    <property type="entry name" value="PAS"/>
    <property type="match status" value="2"/>
</dbReference>
<keyword evidence="12" id="KW-0902">Two-component regulatory system</keyword>
<dbReference type="InterPro" id="IPR036641">
    <property type="entry name" value="HPT_dom_sf"/>
</dbReference>
<dbReference type="InterPro" id="IPR005467">
    <property type="entry name" value="His_kinase_dom"/>
</dbReference>
<dbReference type="FunFam" id="1.10.287.130:FF:000002">
    <property type="entry name" value="Two-component osmosensing histidine kinase"/>
    <property type="match status" value="1"/>
</dbReference>
<dbReference type="SMART" id="SM00086">
    <property type="entry name" value="PAC"/>
    <property type="match status" value="2"/>
</dbReference>
<gene>
    <name evidence="23" type="ORF">BFC18_10365</name>
</gene>
<dbReference type="CDD" id="cd00082">
    <property type="entry name" value="HisKA"/>
    <property type="match status" value="1"/>
</dbReference>
<dbReference type="Pfam" id="PF02518">
    <property type="entry name" value="HATPase_c"/>
    <property type="match status" value="1"/>
</dbReference>
<evidence type="ECO:0000256" key="17">
    <source>
        <dbReference type="PROSITE-ProRule" id="PRU00169"/>
    </source>
</evidence>
<dbReference type="PANTHER" id="PTHR45339:SF1">
    <property type="entry name" value="HYBRID SIGNAL TRANSDUCTION HISTIDINE KINASE J"/>
    <property type="match status" value="1"/>
</dbReference>
<dbReference type="SUPFAM" id="SSF55785">
    <property type="entry name" value="PYP-like sensor domain (PAS domain)"/>
    <property type="match status" value="2"/>
</dbReference>
<dbReference type="Gene3D" id="1.20.120.160">
    <property type="entry name" value="HPT domain"/>
    <property type="match status" value="1"/>
</dbReference>
<dbReference type="InterPro" id="IPR001789">
    <property type="entry name" value="Sig_transdc_resp-reg_receiver"/>
</dbReference>
<dbReference type="InterPro" id="IPR000014">
    <property type="entry name" value="PAS"/>
</dbReference>
<evidence type="ECO:0000256" key="7">
    <source>
        <dbReference type="ARBA" id="ARBA00022692"/>
    </source>
</evidence>
<keyword evidence="7" id="KW-0812">Transmembrane</keyword>
<evidence type="ECO:0000259" key="20">
    <source>
        <dbReference type="PROSITE" id="PS50112"/>
    </source>
</evidence>
<feature type="modified residue" description="4-aspartylphosphate" evidence="17">
    <location>
        <position position="874"/>
    </location>
</feature>
<dbReference type="PROSITE" id="PS50110">
    <property type="entry name" value="RESPONSE_REGULATORY"/>
    <property type="match status" value="1"/>
</dbReference>
<evidence type="ECO:0000256" key="8">
    <source>
        <dbReference type="ARBA" id="ARBA00022741"/>
    </source>
</evidence>
<dbReference type="InterPro" id="IPR013655">
    <property type="entry name" value="PAS_fold_3"/>
</dbReference>
<dbReference type="PRINTS" id="PR00344">
    <property type="entry name" value="BCTRLSENSOR"/>
</dbReference>
<dbReference type="Pfam" id="PF00072">
    <property type="entry name" value="Response_reg"/>
    <property type="match status" value="1"/>
</dbReference>
<dbReference type="Pfam" id="PF08447">
    <property type="entry name" value="PAS_3"/>
    <property type="match status" value="1"/>
</dbReference>
<evidence type="ECO:0000256" key="12">
    <source>
        <dbReference type="ARBA" id="ARBA00023012"/>
    </source>
</evidence>
<sequence>MLKLLTAIVSCFTAYKVYSSIPAALQLPTVDQLKKSVEEANQTKIKLLQQENKNRQERVLRDSTDSAHVGILVITGDGIISVANKAVCQIFGYEKSELENQHVNLLVSPEFKAIHTSLMAQFINSDETTRDMARNRIVNGVTKSGKSVPLEIRLTRAQHDPEIIYVSLLDISERIQHQEALASSVATTENLLAHIPLGVCIYQQNGDAFHLVHQNPVADTLLSAHADDPFLADTQLKEKMTLFCAESSQTLKMPFTTSGISHSEFQLYLFYVSAGKLAIMFEDITEQKQFEDSLIERENIIHRAINASIAGVYIFDIATRKNRFVNDRFETITGYNLNDINNLDTGINSIIHQDDQLKVINHFSHLMKGEDGNSAFTLFYRVRHANGHWLWLMAQDLVFERDNKGKPTQLIGSFLDITPQKRMQENLVSLKDKAENANHSKSEFLANMSHEIRTPMNAVIALTDMVLKMEMGNKQREYLKKVQSSSRSLLQILNDILDYSKLEAGKFEIVNEPFDLYKMLSNCIHLFSTTANQKGLKTECHIDSEVPRFVVGDAPRIAQILNNLLGNAIKFTEKGTVSLTVSSQQSTISGTHKVAFTVADTGIGIEEAKLDSLFQSFSQADGSIGRRFGGTGLGLAISQHLSKLLNGSITVDSVVDQGSQFNLVLPLTTDKTLKSPVDGKLDDQDILLIGSMSPEIELMMQFFESMRATVTLDNNLHRLEPSGVETWDIVIVDTTILTDADKTRLVETLLTHSTANIRCGIIFLSTEGYYHQNASEIILNTASAWLLTPFFLSDLEASVISLQERQQTLNSTHTKSTTPIFNNASVLVVEDHPTNQFVAIELLSAVGLDVKVAEDGYEAITVFQKHPFDLVLMDLQMPNMDGFTAAEKIRQLAVGKTVPIYAMSAAVMDADREKVTAVGMDGHIAKPVVREDLYALLERVLGKKRSPLPIQKPHDEEQAADDEALLRGLATTLIGFDLDVAIGRLGNDVHTYLGLLKNFHLHFSDFEREISAPDDTETLARRLHTMKGMSMSIGAVRLETLVKEAEHLLVAGNLPSTRELEDEFSLVYRHIGKALKTCERHLKTEPVQQNVSLPDLVEKIDSHQYLRLSDIEPYRGLLEAIYGQENSTLIINAVMNLDYKTATKLMAIEGDL</sequence>
<dbReference type="Gene3D" id="1.10.287.130">
    <property type="match status" value="1"/>
</dbReference>
<dbReference type="InterPro" id="IPR035965">
    <property type="entry name" value="PAS-like_dom_sf"/>
</dbReference>
<dbReference type="GO" id="GO:0005886">
    <property type="term" value="C:plasma membrane"/>
    <property type="evidence" value="ECO:0007669"/>
    <property type="project" value="UniProtKB-SubCell"/>
</dbReference>
<keyword evidence="24" id="KW-1185">Reference proteome</keyword>
<keyword evidence="9" id="KW-0418">Kinase</keyword>
<feature type="domain" description="PAC" evidence="21">
    <location>
        <begin position="376"/>
        <end position="429"/>
    </location>
</feature>
<dbReference type="Pfam" id="PF01627">
    <property type="entry name" value="Hpt"/>
    <property type="match status" value="1"/>
</dbReference>
<evidence type="ECO:0000256" key="2">
    <source>
        <dbReference type="ARBA" id="ARBA00004651"/>
    </source>
</evidence>
<dbReference type="SMART" id="SM00387">
    <property type="entry name" value="HATPase_c"/>
    <property type="match status" value="1"/>
</dbReference>
<evidence type="ECO:0000256" key="6">
    <source>
        <dbReference type="ARBA" id="ARBA00022679"/>
    </source>
</evidence>
<dbReference type="InterPro" id="IPR003594">
    <property type="entry name" value="HATPase_dom"/>
</dbReference>
<comment type="subunit">
    <text evidence="14">At low DSF concentrations, interacts with RpfF.</text>
</comment>
<dbReference type="SUPFAM" id="SSF52172">
    <property type="entry name" value="CheY-like"/>
    <property type="match status" value="1"/>
</dbReference>
<dbReference type="InterPro" id="IPR000700">
    <property type="entry name" value="PAS-assoc_C"/>
</dbReference>
<evidence type="ECO:0000256" key="14">
    <source>
        <dbReference type="ARBA" id="ARBA00064003"/>
    </source>
</evidence>
<dbReference type="CDD" id="cd16922">
    <property type="entry name" value="HATPase_EvgS-ArcB-TorS-like"/>
    <property type="match status" value="1"/>
</dbReference>
<dbReference type="Gene3D" id="3.30.450.20">
    <property type="entry name" value="PAS domain"/>
    <property type="match status" value="2"/>
</dbReference>
<feature type="modified residue" description="Phosphohistidine" evidence="16">
    <location>
        <position position="1024"/>
    </location>
</feature>
<dbReference type="SMART" id="SM00448">
    <property type="entry name" value="REC"/>
    <property type="match status" value="1"/>
</dbReference>
<dbReference type="NCBIfam" id="TIGR00229">
    <property type="entry name" value="sensory_box"/>
    <property type="match status" value="2"/>
</dbReference>
<reference evidence="23 24" key="1">
    <citation type="submission" date="2016-08" db="EMBL/GenBank/DDBJ databases">
        <authorList>
            <person name="Seilhamer J.J."/>
        </authorList>
    </citation>
    <scope>NUCLEOTIDE SEQUENCE [LARGE SCALE GENOMIC DNA]</scope>
    <source>
        <strain evidence="23 24">KCTC 42603</strain>
    </source>
</reference>
<organism evidence="23 24">
    <name type="scientific">Alteromonas confluentis</name>
    <dbReference type="NCBI Taxonomy" id="1656094"/>
    <lineage>
        <taxon>Bacteria</taxon>
        <taxon>Pseudomonadati</taxon>
        <taxon>Pseudomonadota</taxon>
        <taxon>Gammaproteobacteria</taxon>
        <taxon>Alteromonadales</taxon>
        <taxon>Alteromonadaceae</taxon>
        <taxon>Alteromonas/Salinimonas group</taxon>
        <taxon>Alteromonas</taxon>
    </lineage>
</organism>
<keyword evidence="13" id="KW-0472">Membrane</keyword>
<evidence type="ECO:0000259" key="22">
    <source>
        <dbReference type="PROSITE" id="PS50894"/>
    </source>
</evidence>
<dbReference type="InterPro" id="IPR013767">
    <property type="entry name" value="PAS_fold"/>
</dbReference>
<keyword evidence="4" id="KW-1003">Cell membrane</keyword>
<evidence type="ECO:0000259" key="21">
    <source>
        <dbReference type="PROSITE" id="PS50113"/>
    </source>
</evidence>
<name>A0A1E7ZBG5_9ALTE</name>
<evidence type="ECO:0000313" key="23">
    <source>
        <dbReference type="EMBL" id="OFC70848.1"/>
    </source>
</evidence>
<feature type="domain" description="PAS" evidence="20">
    <location>
        <begin position="56"/>
        <end position="126"/>
    </location>
</feature>
<evidence type="ECO:0000256" key="13">
    <source>
        <dbReference type="ARBA" id="ARBA00023136"/>
    </source>
</evidence>
<evidence type="ECO:0000259" key="19">
    <source>
        <dbReference type="PROSITE" id="PS50110"/>
    </source>
</evidence>
<dbReference type="InterPro" id="IPR008207">
    <property type="entry name" value="Sig_transdc_His_kin_Hpt_dom"/>
</dbReference>
<dbReference type="FunFam" id="3.30.565.10:FF:000010">
    <property type="entry name" value="Sensor histidine kinase RcsC"/>
    <property type="match status" value="1"/>
</dbReference>
<dbReference type="SUPFAM" id="SSF55874">
    <property type="entry name" value="ATPase domain of HSP90 chaperone/DNA topoisomerase II/histidine kinase"/>
    <property type="match status" value="1"/>
</dbReference>
<dbReference type="CDD" id="cd00088">
    <property type="entry name" value="HPT"/>
    <property type="match status" value="1"/>
</dbReference>
<comment type="subcellular location">
    <subcellularLocation>
        <location evidence="2">Cell membrane</location>
        <topology evidence="2">Multi-pass membrane protein</topology>
    </subcellularLocation>
</comment>
<protein>
    <recommendedName>
        <fullName evidence="15">Sensory/regulatory protein RpfC</fullName>
        <ecNumber evidence="3">2.7.13.3</ecNumber>
    </recommendedName>
</protein>
<dbReference type="InterPro" id="IPR003661">
    <property type="entry name" value="HisK_dim/P_dom"/>
</dbReference>
<keyword evidence="8" id="KW-0547">Nucleotide-binding</keyword>
<evidence type="ECO:0000313" key="24">
    <source>
        <dbReference type="Proteomes" id="UP000175691"/>
    </source>
</evidence>
<evidence type="ECO:0000256" key="1">
    <source>
        <dbReference type="ARBA" id="ARBA00000085"/>
    </source>
</evidence>
<dbReference type="SUPFAM" id="SSF47226">
    <property type="entry name" value="Histidine-containing phosphotransfer domain, HPT domain"/>
    <property type="match status" value="1"/>
</dbReference>
<proteinExistence type="predicted"/>
<evidence type="ECO:0000256" key="15">
    <source>
        <dbReference type="ARBA" id="ARBA00068150"/>
    </source>
</evidence>
<keyword evidence="10" id="KW-0067">ATP-binding</keyword>
<dbReference type="Proteomes" id="UP000175691">
    <property type="component" value="Unassembled WGS sequence"/>
</dbReference>
<dbReference type="Pfam" id="PF00512">
    <property type="entry name" value="HisKA"/>
    <property type="match status" value="1"/>
</dbReference>
<dbReference type="GO" id="GO:0006355">
    <property type="term" value="P:regulation of DNA-templated transcription"/>
    <property type="evidence" value="ECO:0007669"/>
    <property type="project" value="InterPro"/>
</dbReference>
<keyword evidence="5 17" id="KW-0597">Phosphoprotein</keyword>
<dbReference type="SMART" id="SM00388">
    <property type="entry name" value="HisKA"/>
    <property type="match status" value="1"/>
</dbReference>
<dbReference type="InterPro" id="IPR011006">
    <property type="entry name" value="CheY-like_superfamily"/>
</dbReference>
<dbReference type="CDD" id="cd17546">
    <property type="entry name" value="REC_hyHK_CKI1_RcsC-like"/>
    <property type="match status" value="1"/>
</dbReference>
<comment type="caution">
    <text evidence="23">The sequence shown here is derived from an EMBL/GenBank/DDBJ whole genome shotgun (WGS) entry which is preliminary data.</text>
</comment>
<evidence type="ECO:0000256" key="11">
    <source>
        <dbReference type="ARBA" id="ARBA00022989"/>
    </source>
</evidence>
<dbReference type="InterPro" id="IPR001610">
    <property type="entry name" value="PAC"/>
</dbReference>
<dbReference type="AlphaFoldDB" id="A0A1E7ZBG5"/>
<dbReference type="InterPro" id="IPR036890">
    <property type="entry name" value="HATPase_C_sf"/>
</dbReference>
<evidence type="ECO:0000259" key="18">
    <source>
        <dbReference type="PROSITE" id="PS50109"/>
    </source>
</evidence>
<evidence type="ECO:0000256" key="4">
    <source>
        <dbReference type="ARBA" id="ARBA00022475"/>
    </source>
</evidence>
<dbReference type="RefSeq" id="WP_070125241.1">
    <property type="nucleotide sequence ID" value="NZ_MDHN01000021.1"/>
</dbReference>
<dbReference type="SUPFAM" id="SSF47384">
    <property type="entry name" value="Homodimeric domain of signal transducing histidine kinase"/>
    <property type="match status" value="1"/>
</dbReference>
<dbReference type="EMBL" id="MDHN01000021">
    <property type="protein sequence ID" value="OFC70848.1"/>
    <property type="molecule type" value="Genomic_DNA"/>
</dbReference>
<dbReference type="Gene3D" id="3.30.565.10">
    <property type="entry name" value="Histidine kinase-like ATPase, C-terminal domain"/>
    <property type="match status" value="1"/>
</dbReference>
<dbReference type="EC" id="2.7.13.3" evidence="3"/>
<dbReference type="PROSITE" id="PS50112">
    <property type="entry name" value="PAS"/>
    <property type="match status" value="2"/>
</dbReference>
<dbReference type="GO" id="GO:0000155">
    <property type="term" value="F:phosphorelay sensor kinase activity"/>
    <property type="evidence" value="ECO:0007669"/>
    <property type="project" value="InterPro"/>
</dbReference>
<dbReference type="CDD" id="cd00130">
    <property type="entry name" value="PAS"/>
    <property type="match status" value="2"/>
</dbReference>
<evidence type="ECO:0000256" key="16">
    <source>
        <dbReference type="PROSITE-ProRule" id="PRU00110"/>
    </source>
</evidence>
<evidence type="ECO:0000256" key="10">
    <source>
        <dbReference type="ARBA" id="ARBA00022840"/>
    </source>
</evidence>
<dbReference type="InterPro" id="IPR036097">
    <property type="entry name" value="HisK_dim/P_sf"/>
</dbReference>
<dbReference type="PANTHER" id="PTHR45339">
    <property type="entry name" value="HYBRID SIGNAL TRANSDUCTION HISTIDINE KINASE J"/>
    <property type="match status" value="1"/>
</dbReference>
<keyword evidence="11" id="KW-1133">Transmembrane helix</keyword>
<keyword evidence="6" id="KW-0808">Transferase</keyword>
<comment type="catalytic activity">
    <reaction evidence="1">
        <text>ATP + protein L-histidine = ADP + protein N-phospho-L-histidine.</text>
        <dbReference type="EC" id="2.7.13.3"/>
    </reaction>
</comment>
<dbReference type="PROSITE" id="PS50113">
    <property type="entry name" value="PAC"/>
    <property type="match status" value="1"/>
</dbReference>
<dbReference type="STRING" id="1656094.BFC18_10365"/>
<dbReference type="PROSITE" id="PS50894">
    <property type="entry name" value="HPT"/>
    <property type="match status" value="1"/>
</dbReference>